<comment type="function">
    <text evidence="1">Needed for flagellar regrowth and assembly.</text>
</comment>
<evidence type="ECO:0000313" key="12">
    <source>
        <dbReference type="EMBL" id="MCF2950216.1"/>
    </source>
</evidence>
<evidence type="ECO:0000259" key="11">
    <source>
        <dbReference type="Pfam" id="PF02108"/>
    </source>
</evidence>
<keyword evidence="12" id="KW-0969">Cilium</keyword>
<keyword evidence="6" id="KW-0963">Cytoplasm</keyword>
<reference evidence="12 13" key="1">
    <citation type="submission" date="2022-01" db="EMBL/GenBank/DDBJ databases">
        <title>Paraglaciecola sp. G1-23.</title>
        <authorList>
            <person name="Jin M.S."/>
            <person name="Han D.M."/>
            <person name="Kim H.M."/>
            <person name="Jeon C.O."/>
        </authorList>
    </citation>
    <scope>NUCLEOTIDE SEQUENCE [LARGE SCALE GENOMIC DNA]</scope>
    <source>
        <strain evidence="12 13">G1-23</strain>
    </source>
</reference>
<keyword evidence="12" id="KW-0282">Flagellum</keyword>
<dbReference type="RefSeq" id="WP_235314316.1">
    <property type="nucleotide sequence ID" value="NZ_JAKGAS010000015.1"/>
</dbReference>
<evidence type="ECO:0000256" key="2">
    <source>
        <dbReference type="ARBA" id="ARBA00004496"/>
    </source>
</evidence>
<feature type="region of interest" description="Disordered" evidence="10">
    <location>
        <begin position="1"/>
        <end position="20"/>
    </location>
</feature>
<evidence type="ECO:0000256" key="7">
    <source>
        <dbReference type="ARBA" id="ARBA00022795"/>
    </source>
</evidence>
<dbReference type="InterPro" id="IPR018035">
    <property type="entry name" value="Flagellar_FliH/T3SS_HrpE"/>
</dbReference>
<evidence type="ECO:0000256" key="4">
    <source>
        <dbReference type="ARBA" id="ARBA00016507"/>
    </source>
</evidence>
<name>A0ABS9DF34_9ALTE</name>
<evidence type="ECO:0000256" key="1">
    <source>
        <dbReference type="ARBA" id="ARBA00003041"/>
    </source>
</evidence>
<dbReference type="Proteomes" id="UP001521137">
    <property type="component" value="Unassembled WGS sequence"/>
</dbReference>
<feature type="domain" description="Flagellar assembly protein FliH/Type III secretion system HrpE" evidence="11">
    <location>
        <begin position="132"/>
        <end position="257"/>
    </location>
</feature>
<comment type="caution">
    <text evidence="12">The sequence shown here is derived from an EMBL/GenBank/DDBJ whole genome shotgun (WGS) entry which is preliminary data.</text>
</comment>
<evidence type="ECO:0000256" key="6">
    <source>
        <dbReference type="ARBA" id="ARBA00022490"/>
    </source>
</evidence>
<dbReference type="InterPro" id="IPR051472">
    <property type="entry name" value="T3SS_Stator/FliH"/>
</dbReference>
<dbReference type="InterPro" id="IPR000563">
    <property type="entry name" value="Flag_FliH"/>
</dbReference>
<dbReference type="NCBIfam" id="NF004270">
    <property type="entry name" value="PRK05687.2-1"/>
    <property type="match status" value="1"/>
</dbReference>
<evidence type="ECO:0000256" key="5">
    <source>
        <dbReference type="ARBA" id="ARBA00022448"/>
    </source>
</evidence>
<accession>A0ABS9DF34</accession>
<gene>
    <name evidence="12" type="primary">fliH</name>
    <name evidence="12" type="ORF">L0668_19055</name>
</gene>
<dbReference type="PRINTS" id="PR01003">
    <property type="entry name" value="FLGFLIH"/>
</dbReference>
<comment type="similarity">
    <text evidence="3">Belongs to the FliH family.</text>
</comment>
<keyword evidence="9" id="KW-1006">Bacterial flagellum protein export</keyword>
<evidence type="ECO:0000256" key="8">
    <source>
        <dbReference type="ARBA" id="ARBA00022927"/>
    </source>
</evidence>
<dbReference type="PANTHER" id="PTHR34982:SF1">
    <property type="entry name" value="FLAGELLAR ASSEMBLY PROTEIN FLIH"/>
    <property type="match status" value="1"/>
</dbReference>
<keyword evidence="8" id="KW-0653">Protein transport</keyword>
<organism evidence="12 13">
    <name type="scientific">Paraglaciecola algarum</name>
    <dbReference type="NCBI Taxonomy" id="3050085"/>
    <lineage>
        <taxon>Bacteria</taxon>
        <taxon>Pseudomonadati</taxon>
        <taxon>Pseudomonadota</taxon>
        <taxon>Gammaproteobacteria</taxon>
        <taxon>Alteromonadales</taxon>
        <taxon>Alteromonadaceae</taxon>
        <taxon>Paraglaciecola</taxon>
    </lineage>
</organism>
<keyword evidence="5" id="KW-0813">Transport</keyword>
<dbReference type="PANTHER" id="PTHR34982">
    <property type="entry name" value="YOP PROTEINS TRANSLOCATION PROTEIN L"/>
    <property type="match status" value="1"/>
</dbReference>
<dbReference type="Pfam" id="PF02108">
    <property type="entry name" value="FliH"/>
    <property type="match status" value="1"/>
</dbReference>
<proteinExistence type="inferred from homology"/>
<evidence type="ECO:0000313" key="13">
    <source>
        <dbReference type="Proteomes" id="UP001521137"/>
    </source>
</evidence>
<comment type="subcellular location">
    <subcellularLocation>
        <location evidence="2">Cytoplasm</location>
    </subcellularLocation>
</comment>
<evidence type="ECO:0000256" key="9">
    <source>
        <dbReference type="ARBA" id="ARBA00023225"/>
    </source>
</evidence>
<dbReference type="EMBL" id="JAKGAS010000015">
    <property type="protein sequence ID" value="MCF2950216.1"/>
    <property type="molecule type" value="Genomic_DNA"/>
</dbReference>
<keyword evidence="12" id="KW-0966">Cell projection</keyword>
<sequence length="276" mass="30631">MTEEQEKLVTSEVSEVDDTNEISEEFATWEFPYVGEDTQQRAPDVTNAMNRRSDWKYEPPEEEEEILPPTAEEIEAIRAAAHAEGFEAGQKEGKEQGYEQGLAEGTEAGLAQGLEEGTAQGIATGEQQAQENMAAWQGLLDSLQNPVNKVEQELEQELVLLAVSLAKSVIRSEVKTNSDMIFQALREGLKALPIQEKFYQVHLNPADIELINNHFSAEEIAKHNWQLIESAEMSAGGCEIITQSNAVDVTVERRVKDILDKFLLEQGLSHVSSSDS</sequence>
<evidence type="ECO:0000256" key="3">
    <source>
        <dbReference type="ARBA" id="ARBA00006602"/>
    </source>
</evidence>
<protein>
    <recommendedName>
        <fullName evidence="4">Flagellar assembly protein FliH</fullName>
    </recommendedName>
</protein>
<feature type="region of interest" description="Disordered" evidence="10">
    <location>
        <begin position="33"/>
        <end position="67"/>
    </location>
</feature>
<keyword evidence="7" id="KW-1005">Bacterial flagellum biogenesis</keyword>
<keyword evidence="13" id="KW-1185">Reference proteome</keyword>
<dbReference type="SUPFAM" id="SSF160527">
    <property type="entry name" value="V-type ATPase subunit E-like"/>
    <property type="match status" value="1"/>
</dbReference>
<evidence type="ECO:0000256" key="10">
    <source>
        <dbReference type="SAM" id="MobiDB-lite"/>
    </source>
</evidence>